<keyword evidence="4" id="KW-1185">Reference proteome</keyword>
<dbReference type="OrthoDB" id="3928876at2759"/>
<feature type="region of interest" description="Disordered" evidence="1">
    <location>
        <begin position="160"/>
        <end position="264"/>
    </location>
</feature>
<feature type="compositionally biased region" description="Gly residues" evidence="1">
    <location>
        <begin position="253"/>
        <end position="264"/>
    </location>
</feature>
<evidence type="ECO:0000256" key="2">
    <source>
        <dbReference type="SAM" id="Phobius"/>
    </source>
</evidence>
<sequence length="264" mass="26570">MAEAISGIAGGLQGSVGGMLNQGSAWFDSIFPPERRNELMAKISKFATEKPMLASFLASQIALTGFPLGLFAVMTITVVVFALLAGLIIGLVGAVLFIVVCVGFALIILLPTLFLTTAAATFIWLWGLGAYYIVKKFNKKEIPGIHTDLKGGPGGLKEQLGAITGEGGPQGDPSGGEKQASGGAKENGKPKEANGTPKHPGGYNKGGATKHMNGAADKVGSAGKASGVDVGNPKDAADVGKHAGKVTNAAQGVKGGVSGVTGLG</sequence>
<name>A0A8H3EH03_9LECA</name>
<dbReference type="AlphaFoldDB" id="A0A8H3EH03"/>
<dbReference type="Pfam" id="PF16015">
    <property type="entry name" value="Promethin"/>
    <property type="match status" value="1"/>
</dbReference>
<dbReference type="EMBL" id="CAJPDT010000001">
    <property type="protein sequence ID" value="CAF9904408.1"/>
    <property type="molecule type" value="Genomic_DNA"/>
</dbReference>
<accession>A0A8H3EH03</accession>
<organism evidence="3 4">
    <name type="scientific">Imshaugia aleurites</name>
    <dbReference type="NCBI Taxonomy" id="172621"/>
    <lineage>
        <taxon>Eukaryota</taxon>
        <taxon>Fungi</taxon>
        <taxon>Dikarya</taxon>
        <taxon>Ascomycota</taxon>
        <taxon>Pezizomycotina</taxon>
        <taxon>Lecanoromycetes</taxon>
        <taxon>OSLEUM clade</taxon>
        <taxon>Lecanoromycetidae</taxon>
        <taxon>Lecanorales</taxon>
        <taxon>Lecanorineae</taxon>
        <taxon>Parmeliaceae</taxon>
        <taxon>Imshaugia</taxon>
    </lineage>
</organism>
<evidence type="ECO:0000313" key="4">
    <source>
        <dbReference type="Proteomes" id="UP000664534"/>
    </source>
</evidence>
<evidence type="ECO:0000256" key="1">
    <source>
        <dbReference type="SAM" id="MobiDB-lite"/>
    </source>
</evidence>
<dbReference type="Proteomes" id="UP000664534">
    <property type="component" value="Unassembled WGS sequence"/>
</dbReference>
<feature type="transmembrane region" description="Helical" evidence="2">
    <location>
        <begin position="52"/>
        <end position="73"/>
    </location>
</feature>
<evidence type="ECO:0000313" key="3">
    <source>
        <dbReference type="EMBL" id="CAF9904408.1"/>
    </source>
</evidence>
<protein>
    <submittedName>
        <fullName evidence="3">Uncharacterized protein</fullName>
    </submittedName>
</protein>
<keyword evidence="2" id="KW-0812">Transmembrane</keyword>
<proteinExistence type="predicted"/>
<feature type="transmembrane region" description="Helical" evidence="2">
    <location>
        <begin position="113"/>
        <end position="134"/>
    </location>
</feature>
<feature type="compositionally biased region" description="Gly residues" evidence="1">
    <location>
        <begin position="164"/>
        <end position="174"/>
    </location>
</feature>
<feature type="transmembrane region" description="Helical" evidence="2">
    <location>
        <begin position="80"/>
        <end position="107"/>
    </location>
</feature>
<comment type="caution">
    <text evidence="3">The sequence shown here is derived from an EMBL/GenBank/DDBJ whole genome shotgun (WGS) entry which is preliminary data.</text>
</comment>
<gene>
    <name evidence="3" type="ORF">IMSHALPRED_000037</name>
</gene>
<keyword evidence="2" id="KW-1133">Transmembrane helix</keyword>
<reference evidence="3" key="1">
    <citation type="submission" date="2021-03" db="EMBL/GenBank/DDBJ databases">
        <authorList>
            <person name="Tagirdzhanova G."/>
        </authorList>
    </citation>
    <scope>NUCLEOTIDE SEQUENCE</scope>
</reference>
<keyword evidence="2" id="KW-0472">Membrane</keyword>